<proteinExistence type="predicted"/>
<dbReference type="Proteomes" id="UP000283680">
    <property type="component" value="Unassembled WGS sequence"/>
</dbReference>
<dbReference type="SUPFAM" id="SSF52540">
    <property type="entry name" value="P-loop containing nucleoside triphosphate hydrolases"/>
    <property type="match status" value="1"/>
</dbReference>
<dbReference type="Pfam" id="PF01637">
    <property type="entry name" value="ATPase_2"/>
    <property type="match status" value="1"/>
</dbReference>
<evidence type="ECO:0000259" key="1">
    <source>
        <dbReference type="Pfam" id="PF01637"/>
    </source>
</evidence>
<organism evidence="3 4">
    <name type="scientific">Bacteroides uniformis</name>
    <dbReference type="NCBI Taxonomy" id="820"/>
    <lineage>
        <taxon>Bacteria</taxon>
        <taxon>Pseudomonadati</taxon>
        <taxon>Bacteroidota</taxon>
        <taxon>Bacteroidia</taxon>
        <taxon>Bacteroidales</taxon>
        <taxon>Bacteroidaceae</taxon>
        <taxon>Bacteroides</taxon>
    </lineage>
</organism>
<evidence type="ECO:0000259" key="2">
    <source>
        <dbReference type="Pfam" id="PF03008"/>
    </source>
</evidence>
<evidence type="ECO:0000313" key="3">
    <source>
        <dbReference type="EMBL" id="RGQ47556.1"/>
    </source>
</evidence>
<dbReference type="Gene3D" id="3.40.50.300">
    <property type="entry name" value="P-loop containing nucleotide triphosphate hydrolases"/>
    <property type="match status" value="1"/>
</dbReference>
<dbReference type="Pfam" id="PF03008">
    <property type="entry name" value="DUF234"/>
    <property type="match status" value="1"/>
</dbReference>
<dbReference type="InterPro" id="IPR004256">
    <property type="entry name" value="DUF234"/>
</dbReference>
<dbReference type="GO" id="GO:0005524">
    <property type="term" value="F:ATP binding"/>
    <property type="evidence" value="ECO:0007669"/>
    <property type="project" value="UniProtKB-KW"/>
</dbReference>
<dbReference type="EMBL" id="QRTH01000015">
    <property type="protein sequence ID" value="RGQ47556.1"/>
    <property type="molecule type" value="Genomic_DNA"/>
</dbReference>
<dbReference type="AlphaFoldDB" id="A0A412B4W2"/>
<reference evidence="3 4" key="1">
    <citation type="submission" date="2018-08" db="EMBL/GenBank/DDBJ databases">
        <title>A genome reference for cultivated species of the human gut microbiota.</title>
        <authorList>
            <person name="Zou Y."/>
            <person name="Xue W."/>
            <person name="Luo G."/>
        </authorList>
    </citation>
    <scope>NUCLEOTIDE SEQUENCE [LARGE SCALE GENOMIC DNA]</scope>
    <source>
        <strain evidence="3 4">AF28-11</strain>
    </source>
</reference>
<name>A0A412B4W2_BACUN</name>
<sequence>MKFYNREEELEALNKVRELSFNEHSMFTVLTGRRRIGKTSLIKKSCNNTPTVYLFVSRSNEALLCQSFAEEIRTALNIFVPDGIISFAELFQFLMDVGTRAKFNLVIDEFQEFFFINSEVYSKMQHIWDSYRLKSNINLVVSGSVYTLMTKIFKDEKEPLFGRADRILKLMPFSISVLKEIMTDNGIPLPECNEELLALYSFTGGVPKYVEMLVENGCHGLMDVMVDFMVQPDSPFLTEGKNLLIQEFGKQYGNYFSILASIANGKNTLTEMESLMGNISLSGQLKRLEEDYELIKKKRPLFAKEGSQTVRYEISDMFLRFWFRYFVKYQNLIELQNYTLLGDIIKKDFPTYSGITLEMYFRKKMMESHEFMDIGSWWSGKNNSNQNEIDIIGIYADNKRALVAEVKRKGREFKPEHFKQKIDFIRTKILSNYEIESCCLSMNDM</sequence>
<keyword evidence="3" id="KW-0547">Nucleotide-binding</keyword>
<dbReference type="RefSeq" id="WP_117974801.1">
    <property type="nucleotide sequence ID" value="NZ_QRLB01000019.1"/>
</dbReference>
<evidence type="ECO:0000313" key="4">
    <source>
        <dbReference type="Proteomes" id="UP000283680"/>
    </source>
</evidence>
<accession>A0A412B4W2</accession>
<dbReference type="InterPro" id="IPR011579">
    <property type="entry name" value="ATPase_dom"/>
</dbReference>
<dbReference type="InterPro" id="IPR027417">
    <property type="entry name" value="P-loop_NTPase"/>
</dbReference>
<protein>
    <submittedName>
        <fullName evidence="3">ATP-binding protein</fullName>
    </submittedName>
</protein>
<keyword evidence="3" id="KW-0067">ATP-binding</keyword>
<feature type="domain" description="ATPase" evidence="1">
    <location>
        <begin position="3"/>
        <end position="213"/>
    </location>
</feature>
<dbReference type="PANTHER" id="PTHR34704:SF1">
    <property type="entry name" value="ATPASE"/>
    <property type="match status" value="1"/>
</dbReference>
<feature type="domain" description="DUF234" evidence="2">
    <location>
        <begin position="322"/>
        <end position="410"/>
    </location>
</feature>
<comment type="caution">
    <text evidence="3">The sequence shown here is derived from an EMBL/GenBank/DDBJ whole genome shotgun (WGS) entry which is preliminary data.</text>
</comment>
<gene>
    <name evidence="3" type="ORF">DWY92_18950</name>
</gene>
<dbReference type="PANTHER" id="PTHR34704">
    <property type="entry name" value="ATPASE"/>
    <property type="match status" value="1"/>
</dbReference>